<keyword evidence="1" id="KW-0805">Transcription regulation</keyword>
<feature type="non-terminal residue" evidence="5">
    <location>
        <position position="1"/>
    </location>
</feature>
<feature type="domain" description="HTH luxR-type" evidence="4">
    <location>
        <begin position="47"/>
        <end position="112"/>
    </location>
</feature>
<evidence type="ECO:0000259" key="4">
    <source>
        <dbReference type="PROSITE" id="PS50043"/>
    </source>
</evidence>
<dbReference type="EMBL" id="PPEK01000043">
    <property type="protein sequence ID" value="PNV66682.1"/>
    <property type="molecule type" value="Genomic_DNA"/>
</dbReference>
<dbReference type="PRINTS" id="PR00038">
    <property type="entry name" value="HTHLUXR"/>
</dbReference>
<dbReference type="CDD" id="cd06170">
    <property type="entry name" value="LuxR_C_like"/>
    <property type="match status" value="1"/>
</dbReference>
<sequence length="117" mass="13493">WLLVATLSLMFWSYQRYTAKQRLVGVEDAPEEPTAPLRLTPDDALEQLKETFGLSTREYEMIEEFAAGRSARHIADTFTLSEHTVKTHLRHAYAKMDVHSRQELLDLIQEMGTAKRS</sequence>
<keyword evidence="3" id="KW-0804">Transcription</keyword>
<evidence type="ECO:0000256" key="3">
    <source>
        <dbReference type="ARBA" id="ARBA00023163"/>
    </source>
</evidence>
<evidence type="ECO:0000256" key="2">
    <source>
        <dbReference type="ARBA" id="ARBA00023125"/>
    </source>
</evidence>
<protein>
    <submittedName>
        <fullName evidence="5">LuxR family transcriptional regulator</fullName>
    </submittedName>
</protein>
<proteinExistence type="predicted"/>
<dbReference type="Gene3D" id="1.10.10.10">
    <property type="entry name" value="Winged helix-like DNA-binding domain superfamily/Winged helix DNA-binding domain"/>
    <property type="match status" value="1"/>
</dbReference>
<gene>
    <name evidence="5" type="ORF">C2L71_11875</name>
</gene>
<comment type="caution">
    <text evidence="5">The sequence shown here is derived from an EMBL/GenBank/DDBJ whole genome shotgun (WGS) entry which is preliminary data.</text>
</comment>
<organism evidence="5 6">
    <name type="scientific">Enteroscipio rubneri</name>
    <dbReference type="NCBI Taxonomy" id="2070686"/>
    <lineage>
        <taxon>Bacteria</taxon>
        <taxon>Bacillati</taxon>
        <taxon>Actinomycetota</taxon>
        <taxon>Coriobacteriia</taxon>
        <taxon>Eggerthellales</taxon>
        <taxon>Eggerthellaceae</taxon>
        <taxon>Enteroscipio</taxon>
    </lineage>
</organism>
<dbReference type="PANTHER" id="PTHR44688">
    <property type="entry name" value="DNA-BINDING TRANSCRIPTIONAL ACTIVATOR DEVR_DOSR"/>
    <property type="match status" value="1"/>
</dbReference>
<dbReference type="SUPFAM" id="SSF46894">
    <property type="entry name" value="C-terminal effector domain of the bipartite response regulators"/>
    <property type="match status" value="1"/>
</dbReference>
<dbReference type="SMART" id="SM00421">
    <property type="entry name" value="HTH_LUXR"/>
    <property type="match status" value="1"/>
</dbReference>
<evidence type="ECO:0000313" key="5">
    <source>
        <dbReference type="EMBL" id="PNV66682.1"/>
    </source>
</evidence>
<dbReference type="AlphaFoldDB" id="A0A2K2U8V6"/>
<dbReference type="Pfam" id="PF00196">
    <property type="entry name" value="GerE"/>
    <property type="match status" value="1"/>
</dbReference>
<dbReference type="GO" id="GO:0006355">
    <property type="term" value="P:regulation of DNA-templated transcription"/>
    <property type="evidence" value="ECO:0007669"/>
    <property type="project" value="InterPro"/>
</dbReference>
<dbReference type="PANTHER" id="PTHR44688:SF16">
    <property type="entry name" value="DNA-BINDING TRANSCRIPTIONAL ACTIVATOR DEVR_DOSR"/>
    <property type="match status" value="1"/>
</dbReference>
<dbReference type="InterPro" id="IPR016032">
    <property type="entry name" value="Sig_transdc_resp-reg_C-effctor"/>
</dbReference>
<evidence type="ECO:0000313" key="6">
    <source>
        <dbReference type="Proteomes" id="UP000236197"/>
    </source>
</evidence>
<dbReference type="InterPro" id="IPR000792">
    <property type="entry name" value="Tscrpt_reg_LuxR_C"/>
</dbReference>
<name>A0A2K2U8V6_9ACTN</name>
<dbReference type="Proteomes" id="UP000236197">
    <property type="component" value="Unassembled WGS sequence"/>
</dbReference>
<keyword evidence="2" id="KW-0238">DNA-binding</keyword>
<reference evidence="6" key="1">
    <citation type="submission" date="2018-01" db="EMBL/GenBank/DDBJ databases">
        <title>Rubneribacter badeniensis gen. nov., sp. nov., and Colonibacter rubneri, gen. nov., sp. nov., WGS of new members of the Eggerthellaceae.</title>
        <authorList>
            <person name="Danylec N."/>
            <person name="Stoll D.A."/>
            <person name="Doetsch A."/>
            <person name="Kulling S.E."/>
            <person name="Huch M."/>
        </authorList>
    </citation>
    <scope>NUCLEOTIDE SEQUENCE [LARGE SCALE GENOMIC DNA]</scope>
    <source>
        <strain evidence="6">ResAG-96</strain>
    </source>
</reference>
<dbReference type="InterPro" id="IPR036388">
    <property type="entry name" value="WH-like_DNA-bd_sf"/>
</dbReference>
<dbReference type="GO" id="GO:0003677">
    <property type="term" value="F:DNA binding"/>
    <property type="evidence" value="ECO:0007669"/>
    <property type="project" value="UniProtKB-KW"/>
</dbReference>
<keyword evidence="6" id="KW-1185">Reference proteome</keyword>
<accession>A0A2K2U8V6</accession>
<dbReference type="RefSeq" id="WP_129588530.1">
    <property type="nucleotide sequence ID" value="NZ_CABMLE010000043.1"/>
</dbReference>
<dbReference type="PROSITE" id="PS50043">
    <property type="entry name" value="HTH_LUXR_2"/>
    <property type="match status" value="1"/>
</dbReference>
<dbReference type="PROSITE" id="PS00622">
    <property type="entry name" value="HTH_LUXR_1"/>
    <property type="match status" value="1"/>
</dbReference>
<evidence type="ECO:0000256" key="1">
    <source>
        <dbReference type="ARBA" id="ARBA00023015"/>
    </source>
</evidence>